<protein>
    <submittedName>
        <fullName evidence="3">RNA-binding protein</fullName>
    </submittedName>
</protein>
<evidence type="ECO:0000256" key="1">
    <source>
        <dbReference type="PROSITE-ProRule" id="PRU00182"/>
    </source>
</evidence>
<dbReference type="RefSeq" id="WP_268752324.1">
    <property type="nucleotide sequence ID" value="NZ_JAPRFQ010000002.1"/>
</dbReference>
<dbReference type="InterPro" id="IPR036986">
    <property type="entry name" value="S4_RNA-bd_sf"/>
</dbReference>
<dbReference type="CDD" id="cd00165">
    <property type="entry name" value="S4"/>
    <property type="match status" value="1"/>
</dbReference>
<dbReference type="Pfam" id="PF17774">
    <property type="entry name" value="YlmH_RBD"/>
    <property type="match status" value="1"/>
</dbReference>
<dbReference type="AlphaFoldDB" id="A0A9X3FNF4"/>
<keyword evidence="1" id="KW-0694">RNA-binding</keyword>
<dbReference type="GO" id="GO:0003723">
    <property type="term" value="F:RNA binding"/>
    <property type="evidence" value="ECO:0007669"/>
    <property type="project" value="UniProtKB-KW"/>
</dbReference>
<dbReference type="Gene3D" id="3.30.70.330">
    <property type="match status" value="1"/>
</dbReference>
<dbReference type="Proteomes" id="UP001146670">
    <property type="component" value="Unassembled WGS sequence"/>
</dbReference>
<dbReference type="EMBL" id="JAPRFR010000002">
    <property type="protein sequence ID" value="MCZ0725993.1"/>
    <property type="molecule type" value="Genomic_DNA"/>
</dbReference>
<dbReference type="InterPro" id="IPR048443">
    <property type="entry name" value="RqcP2_N"/>
</dbReference>
<feature type="domain" description="RNA-binding S4" evidence="2">
    <location>
        <begin position="185"/>
        <end position="245"/>
    </location>
</feature>
<dbReference type="InterPro" id="IPR040591">
    <property type="entry name" value="RqcP2_RBD"/>
</dbReference>
<dbReference type="PANTHER" id="PTHR13633">
    <property type="entry name" value="MITOCHONDRIAL TRANSCRIPTION RESCUE FACTOR 1"/>
    <property type="match status" value="1"/>
</dbReference>
<accession>A0A9X3FNF4</accession>
<proteinExistence type="predicted"/>
<keyword evidence="4" id="KW-1185">Reference proteome</keyword>
<dbReference type="InterPro" id="IPR012677">
    <property type="entry name" value="Nucleotide-bd_a/b_plait_sf"/>
</dbReference>
<evidence type="ECO:0000313" key="3">
    <source>
        <dbReference type="EMBL" id="MCZ0725993.1"/>
    </source>
</evidence>
<comment type="caution">
    <text evidence="3">The sequence shown here is derived from an EMBL/GenBank/DDBJ whole genome shotgun (WGS) entry which is preliminary data.</text>
</comment>
<sequence length="263" mass="30244">MASDQVLQHFHPSEQEFIDKVLDWQDQVTSTYAPVLTPFLNPRQRIVLSQILGKSDDFYYVFWGGYPEAENQRCLIAPNYFTWQYDDFSLLAIEIDYPRKFHHLEHRQILGAILKSGIKRNRLGDIINHDEVWQFFVDETIADYLSMEVKRIGRSPVSFDCLTNAEQIISAQSDWTVREALVSSLRLDAVISEAWHISRAKAKNLITAGAVKINWLLTESANNDIHLGDIISVRGYGRLRLDDIGQVTRKGKQRIQLGIIANK</sequence>
<reference evidence="3" key="1">
    <citation type="submission" date="2022-12" db="EMBL/GenBank/DDBJ databases">
        <title>Description and comparative metabolic analysis of Aerococcus sp. nov., isolated from the feces of a pig.</title>
        <authorList>
            <person name="Chang Y.-H."/>
        </authorList>
    </citation>
    <scope>NUCLEOTIDE SEQUENCE</scope>
    <source>
        <strain evidence="3">YH-aer222</strain>
    </source>
</reference>
<dbReference type="SMART" id="SM00363">
    <property type="entry name" value="S4"/>
    <property type="match status" value="1"/>
</dbReference>
<organism evidence="3 4">
    <name type="scientific">Aerococcus kribbianus</name>
    <dbReference type="NCBI Taxonomy" id="2999064"/>
    <lineage>
        <taxon>Bacteria</taxon>
        <taxon>Bacillati</taxon>
        <taxon>Bacillota</taxon>
        <taxon>Bacilli</taxon>
        <taxon>Lactobacillales</taxon>
        <taxon>Aerococcaceae</taxon>
        <taxon>Aerococcus</taxon>
    </lineage>
</organism>
<evidence type="ECO:0000259" key="2">
    <source>
        <dbReference type="SMART" id="SM00363"/>
    </source>
</evidence>
<name>A0A9X3FNF4_9LACT</name>
<dbReference type="SUPFAM" id="SSF55174">
    <property type="entry name" value="Alpha-L RNA-binding motif"/>
    <property type="match status" value="1"/>
</dbReference>
<dbReference type="Gene3D" id="3.30.1370.160">
    <property type="match status" value="1"/>
</dbReference>
<dbReference type="InterPro" id="IPR002942">
    <property type="entry name" value="S4_RNA-bd"/>
</dbReference>
<dbReference type="Pfam" id="PF21278">
    <property type="entry name" value="YlmH_1st"/>
    <property type="match status" value="1"/>
</dbReference>
<dbReference type="PANTHER" id="PTHR13633:SF3">
    <property type="entry name" value="MITOCHONDRIAL TRANSCRIPTION RESCUE FACTOR 1"/>
    <property type="match status" value="1"/>
</dbReference>
<dbReference type="PROSITE" id="PS50889">
    <property type="entry name" value="S4"/>
    <property type="match status" value="1"/>
</dbReference>
<dbReference type="Gene3D" id="3.10.290.10">
    <property type="entry name" value="RNA-binding S4 domain"/>
    <property type="match status" value="1"/>
</dbReference>
<gene>
    <name evidence="3" type="ORF">OW157_05335</name>
</gene>
<evidence type="ECO:0000313" key="4">
    <source>
        <dbReference type="Proteomes" id="UP001146670"/>
    </source>
</evidence>